<dbReference type="InterPro" id="IPR006638">
    <property type="entry name" value="Elp3/MiaA/NifB-like_rSAM"/>
</dbReference>
<keyword evidence="11" id="KW-0411">Iron-sulfur</keyword>
<dbReference type="InterPro" id="IPR020612">
    <property type="entry name" value="Methylthiotransferase_CS"/>
</dbReference>
<dbReference type="InterPro" id="IPR005839">
    <property type="entry name" value="Methylthiotransferase"/>
</dbReference>
<evidence type="ECO:0000256" key="15">
    <source>
        <dbReference type="ARBA" id="ARBA00069898"/>
    </source>
</evidence>
<evidence type="ECO:0000256" key="11">
    <source>
        <dbReference type="ARBA" id="ARBA00023014"/>
    </source>
</evidence>
<keyword evidence="6 19" id="KW-0808">Transferase</keyword>
<dbReference type="STRING" id="870242.cpu_05560"/>
<dbReference type="SFLD" id="SFLDG01061">
    <property type="entry name" value="methylthiotransferase"/>
    <property type="match status" value="1"/>
</dbReference>
<feature type="domain" description="MTTase N-terminal" evidence="17">
    <location>
        <begin position="2"/>
        <end position="114"/>
    </location>
</feature>
<dbReference type="InterPro" id="IPR002792">
    <property type="entry name" value="TRAM_dom"/>
</dbReference>
<sequence>MKKVAFYTLGCKVNQYETEALKGAFQEKGYEVVDFNDYADAYIINTCTVTHLSDRKSRQMIRKAAQKNPEAVIAAVGCYAQVAPEEVLKIPEVNLVLGTVHKNRLVELVEKVFADRKKINAVASFEELAEFEEMPLKLTPGKARAFVKIQEGCNSYCAYCIIPYARGPLRSRKLTEVVAEVKSLTQKGFSEIVLTGIHTGAYGQEKKELPKLADLVEELFKIPELKRLRLSSIEPQDFTLDLLEVLANSPKFCRHLHLPLQSGDDEILKAMRRKYTASEYLRLIETIKERIPDIALTSDVIVGFPRETEQQFLNSYNLIKKAGFMDVHVFKFSPRYGTLAAKMPGQVPEREKERRSLLLINLKGELFTNYASKFIGKTLEVVPEELGNEGLWEGHSDNYLKVKFSGNNIKRGKIYPVKITEVKEGYVLGEMLNN</sequence>
<dbReference type="PROSITE" id="PS51449">
    <property type="entry name" value="MTTASE_N"/>
    <property type="match status" value="1"/>
</dbReference>
<keyword evidence="7" id="KW-0949">S-adenosyl-L-methionine</keyword>
<dbReference type="PANTHER" id="PTHR11918">
    <property type="entry name" value="RADICAL SAM PROTEINS"/>
    <property type="match status" value="1"/>
</dbReference>
<dbReference type="GO" id="GO:0035598">
    <property type="term" value="F:tRNA (N(6)-L-threonylcarbamoyladenosine(37)-C(2))-methylthiotransferase activity"/>
    <property type="evidence" value="ECO:0007669"/>
    <property type="project" value="UniProtKB-EC"/>
</dbReference>
<dbReference type="Pfam" id="PF04055">
    <property type="entry name" value="Radical_SAM"/>
    <property type="match status" value="1"/>
</dbReference>
<organism evidence="19 20">
    <name type="scientific">Carboxydothermus pertinax</name>
    <dbReference type="NCBI Taxonomy" id="870242"/>
    <lineage>
        <taxon>Bacteria</taxon>
        <taxon>Bacillati</taxon>
        <taxon>Bacillota</taxon>
        <taxon>Clostridia</taxon>
        <taxon>Thermoanaerobacterales</taxon>
        <taxon>Thermoanaerobacteraceae</taxon>
        <taxon>Carboxydothermus</taxon>
    </lineage>
</organism>
<dbReference type="InterPro" id="IPR013848">
    <property type="entry name" value="Methylthiotransferase_N"/>
</dbReference>
<reference evidence="20" key="1">
    <citation type="submission" date="2016-12" db="EMBL/GenBank/DDBJ databases">
        <title>Draft Genome Sequences od Carboxydothermus pertinax and islandicus, Hydrogenogenic Carboxydotrophic Bacteria.</title>
        <authorList>
            <person name="Fukuyama Y."/>
            <person name="Ohmae K."/>
            <person name="Yoneda Y."/>
            <person name="Yoshida T."/>
            <person name="Sako Y."/>
        </authorList>
    </citation>
    <scope>NUCLEOTIDE SEQUENCE [LARGE SCALE GENOMIC DNA]</scope>
    <source>
        <strain evidence="20">Ug1</strain>
    </source>
</reference>
<evidence type="ECO:0000313" key="19">
    <source>
        <dbReference type="EMBL" id="GAV22046.1"/>
    </source>
</evidence>
<keyword evidence="10" id="KW-0408">Iron</keyword>
<gene>
    <name evidence="19" type="ORF">cpu_05560</name>
</gene>
<dbReference type="InterPro" id="IPR006467">
    <property type="entry name" value="MiaB-like_bact"/>
</dbReference>
<dbReference type="SMART" id="SM00729">
    <property type="entry name" value="Elp3"/>
    <property type="match status" value="1"/>
</dbReference>
<evidence type="ECO:0000256" key="13">
    <source>
        <dbReference type="ARBA" id="ARBA00051661"/>
    </source>
</evidence>
<protein>
    <recommendedName>
        <fullName evidence="15">Threonylcarbamoyladenosine tRNA methylthiotransferase MtaB</fullName>
        <ecNumber evidence="3">2.8.4.5</ecNumber>
    </recommendedName>
    <alternativeName>
        <fullName evidence="12">tRNA-t(6)A37 methylthiotransferase</fullName>
    </alternativeName>
</protein>
<dbReference type="EC" id="2.8.4.5" evidence="3"/>
<comment type="function">
    <text evidence="2">Catalyzes the methylthiolation of N6-threonylcarbamoyladenosine (t(6)A), leading to the formation of 2-methylthio-N6-threonylcarbamoyladenosine (ms(2)t(6)A) at position 37 in tRNAs that read codons beginning with adenine.</text>
</comment>
<dbReference type="RefSeq" id="WP_075858489.1">
    <property type="nucleotide sequence ID" value="NZ_BDJK01000008.1"/>
</dbReference>
<dbReference type="SFLD" id="SFLDS00029">
    <property type="entry name" value="Radical_SAM"/>
    <property type="match status" value="1"/>
</dbReference>
<dbReference type="PROSITE" id="PS01278">
    <property type="entry name" value="MTTASE_RADICAL"/>
    <property type="match status" value="1"/>
</dbReference>
<comment type="caution">
    <text evidence="19">The sequence shown here is derived from an EMBL/GenBank/DDBJ whole genome shotgun (WGS) entry which is preliminary data.</text>
</comment>
<dbReference type="InterPro" id="IPR007197">
    <property type="entry name" value="rSAM"/>
</dbReference>
<evidence type="ECO:0000256" key="3">
    <source>
        <dbReference type="ARBA" id="ARBA00013273"/>
    </source>
</evidence>
<dbReference type="InterPro" id="IPR058240">
    <property type="entry name" value="rSAM_sf"/>
</dbReference>
<evidence type="ECO:0000256" key="10">
    <source>
        <dbReference type="ARBA" id="ARBA00023004"/>
    </source>
</evidence>
<dbReference type="NCBIfam" id="TIGR00089">
    <property type="entry name" value="MiaB/RimO family radical SAM methylthiotransferase"/>
    <property type="match status" value="1"/>
</dbReference>
<dbReference type="Proteomes" id="UP000187485">
    <property type="component" value="Unassembled WGS sequence"/>
</dbReference>
<dbReference type="GO" id="GO:0051539">
    <property type="term" value="F:4 iron, 4 sulfur cluster binding"/>
    <property type="evidence" value="ECO:0007669"/>
    <property type="project" value="UniProtKB-KW"/>
</dbReference>
<dbReference type="PANTHER" id="PTHR11918:SF45">
    <property type="entry name" value="THREONYLCARBAMOYLADENOSINE TRNA METHYLTHIOTRANSFERASE"/>
    <property type="match status" value="1"/>
</dbReference>
<dbReference type="Pfam" id="PF00919">
    <property type="entry name" value="UPF0004"/>
    <property type="match status" value="1"/>
</dbReference>
<dbReference type="CDD" id="cd01335">
    <property type="entry name" value="Radical_SAM"/>
    <property type="match status" value="1"/>
</dbReference>
<dbReference type="GO" id="GO:0046872">
    <property type="term" value="F:metal ion binding"/>
    <property type="evidence" value="ECO:0007669"/>
    <property type="project" value="UniProtKB-KW"/>
</dbReference>
<keyword evidence="5" id="KW-0963">Cytoplasm</keyword>
<dbReference type="EMBL" id="BDJK01000008">
    <property type="protein sequence ID" value="GAV22046.1"/>
    <property type="molecule type" value="Genomic_DNA"/>
</dbReference>
<dbReference type="OrthoDB" id="9805215at2"/>
<name>A0A1L8CSZ8_9THEO</name>
<dbReference type="AlphaFoldDB" id="A0A1L8CSZ8"/>
<dbReference type="InterPro" id="IPR023404">
    <property type="entry name" value="rSAM_horseshoe"/>
</dbReference>
<dbReference type="FunFam" id="3.80.30.20:FF:000001">
    <property type="entry name" value="tRNA-2-methylthio-N(6)-dimethylallyladenosine synthase 2"/>
    <property type="match status" value="1"/>
</dbReference>
<dbReference type="PROSITE" id="PS51918">
    <property type="entry name" value="RADICAL_SAM"/>
    <property type="match status" value="1"/>
</dbReference>
<evidence type="ECO:0000259" key="17">
    <source>
        <dbReference type="PROSITE" id="PS51449"/>
    </source>
</evidence>
<evidence type="ECO:0000259" key="18">
    <source>
        <dbReference type="PROSITE" id="PS51918"/>
    </source>
</evidence>
<keyword evidence="9" id="KW-0479">Metal-binding</keyword>
<evidence type="ECO:0000256" key="1">
    <source>
        <dbReference type="ARBA" id="ARBA00001966"/>
    </source>
</evidence>
<evidence type="ECO:0000256" key="8">
    <source>
        <dbReference type="ARBA" id="ARBA00022694"/>
    </source>
</evidence>
<evidence type="ECO:0000256" key="14">
    <source>
        <dbReference type="ARBA" id="ARBA00061574"/>
    </source>
</evidence>
<evidence type="ECO:0000256" key="4">
    <source>
        <dbReference type="ARBA" id="ARBA00022485"/>
    </source>
</evidence>
<keyword evidence="4" id="KW-0004">4Fe-4S</keyword>
<dbReference type="SUPFAM" id="SSF102114">
    <property type="entry name" value="Radical SAM enzymes"/>
    <property type="match status" value="1"/>
</dbReference>
<evidence type="ECO:0000256" key="12">
    <source>
        <dbReference type="ARBA" id="ARBA00031213"/>
    </source>
</evidence>
<dbReference type="InterPro" id="IPR034557">
    <property type="entry name" value="ThrcA_tRNA_MEthiotransferase"/>
</dbReference>
<dbReference type="Gene3D" id="3.80.30.20">
    <property type="entry name" value="tm_1862 like domain"/>
    <property type="match status" value="1"/>
</dbReference>
<dbReference type="SFLD" id="SFLDG01082">
    <property type="entry name" value="B12-binding_domain_containing"/>
    <property type="match status" value="1"/>
</dbReference>
<dbReference type="FunFam" id="3.40.50.12160:FF:000004">
    <property type="entry name" value="Threonylcarbamoyladenosine tRNA methylthiotransferase MtaB"/>
    <property type="match status" value="1"/>
</dbReference>
<feature type="domain" description="Radical SAM core" evidence="18">
    <location>
        <begin position="139"/>
        <end position="369"/>
    </location>
</feature>
<evidence type="ECO:0000256" key="2">
    <source>
        <dbReference type="ARBA" id="ARBA00002399"/>
    </source>
</evidence>
<dbReference type="Pfam" id="PF01938">
    <property type="entry name" value="TRAM"/>
    <property type="match status" value="1"/>
</dbReference>
<dbReference type="InterPro" id="IPR038135">
    <property type="entry name" value="Methylthiotransferase_N_sf"/>
</dbReference>
<evidence type="ECO:0000256" key="7">
    <source>
        <dbReference type="ARBA" id="ARBA00022691"/>
    </source>
</evidence>
<dbReference type="PROSITE" id="PS50926">
    <property type="entry name" value="TRAM"/>
    <property type="match status" value="1"/>
</dbReference>
<feature type="domain" description="TRAM" evidence="16">
    <location>
        <begin position="372"/>
        <end position="433"/>
    </location>
</feature>
<evidence type="ECO:0000256" key="9">
    <source>
        <dbReference type="ARBA" id="ARBA00022723"/>
    </source>
</evidence>
<dbReference type="NCBIfam" id="TIGR01579">
    <property type="entry name" value="MiaB-like-C"/>
    <property type="match status" value="1"/>
</dbReference>
<comment type="catalytic activity">
    <reaction evidence="13">
        <text>N(6)-L-threonylcarbamoyladenosine(37) in tRNA + (sulfur carrier)-SH + AH2 + 2 S-adenosyl-L-methionine = 2-methylsulfanyl-N(6)-L-threonylcarbamoyladenosine(37) in tRNA + (sulfur carrier)-H + 5'-deoxyadenosine + L-methionine + A + S-adenosyl-L-homocysteine + 2 H(+)</text>
        <dbReference type="Rhea" id="RHEA:37075"/>
        <dbReference type="Rhea" id="RHEA-COMP:10163"/>
        <dbReference type="Rhea" id="RHEA-COMP:11092"/>
        <dbReference type="Rhea" id="RHEA-COMP:14737"/>
        <dbReference type="Rhea" id="RHEA-COMP:14739"/>
        <dbReference type="ChEBI" id="CHEBI:13193"/>
        <dbReference type="ChEBI" id="CHEBI:15378"/>
        <dbReference type="ChEBI" id="CHEBI:17319"/>
        <dbReference type="ChEBI" id="CHEBI:17499"/>
        <dbReference type="ChEBI" id="CHEBI:29917"/>
        <dbReference type="ChEBI" id="CHEBI:57844"/>
        <dbReference type="ChEBI" id="CHEBI:57856"/>
        <dbReference type="ChEBI" id="CHEBI:59789"/>
        <dbReference type="ChEBI" id="CHEBI:64428"/>
        <dbReference type="ChEBI" id="CHEBI:74418"/>
        <dbReference type="ChEBI" id="CHEBI:74420"/>
        <dbReference type="EC" id="2.8.4.5"/>
    </reaction>
</comment>
<dbReference type="SFLD" id="SFLDF00295">
    <property type="entry name" value="threonylcarbamoyladenosine_tRN"/>
    <property type="match status" value="1"/>
</dbReference>
<keyword evidence="8" id="KW-0819">tRNA processing</keyword>
<keyword evidence="20" id="KW-1185">Reference proteome</keyword>
<accession>A0A1L8CSZ8</accession>
<comment type="cofactor">
    <cofactor evidence="1">
        <name>[4Fe-4S] cluster</name>
        <dbReference type="ChEBI" id="CHEBI:49883"/>
    </cofactor>
</comment>
<evidence type="ECO:0000259" key="16">
    <source>
        <dbReference type="PROSITE" id="PS50926"/>
    </source>
</evidence>
<evidence type="ECO:0000256" key="5">
    <source>
        <dbReference type="ARBA" id="ARBA00022490"/>
    </source>
</evidence>
<comment type="similarity">
    <text evidence="14">Belongs to the methylthiotransferase family. MtaB subfamily.</text>
</comment>
<proteinExistence type="inferred from homology"/>
<evidence type="ECO:0000313" key="20">
    <source>
        <dbReference type="Proteomes" id="UP000187485"/>
    </source>
</evidence>
<evidence type="ECO:0000256" key="6">
    <source>
        <dbReference type="ARBA" id="ARBA00022679"/>
    </source>
</evidence>
<dbReference type="Gene3D" id="3.40.50.12160">
    <property type="entry name" value="Methylthiotransferase, N-terminal domain"/>
    <property type="match status" value="1"/>
</dbReference>